<evidence type="ECO:0000256" key="1">
    <source>
        <dbReference type="ARBA" id="ARBA00004141"/>
    </source>
</evidence>
<reference evidence="6" key="1">
    <citation type="submission" date="2019-08" db="EMBL/GenBank/DDBJ databases">
        <title>The genome of the North American firefly Photinus pyralis.</title>
        <authorList>
            <consortium name="Photinus pyralis genome working group"/>
            <person name="Fallon T.R."/>
            <person name="Sander Lower S.E."/>
            <person name="Weng J.-K."/>
        </authorList>
    </citation>
    <scope>NUCLEOTIDE SEQUENCE</scope>
    <source>
        <strain evidence="6">TRF0915ILg1</strain>
        <tissue evidence="6">Whole body</tissue>
    </source>
</reference>
<name>A0A8K0CBI6_IGNLU</name>
<dbReference type="EMBL" id="VTPC01090207">
    <property type="protein sequence ID" value="KAF2884244.1"/>
    <property type="molecule type" value="Genomic_DNA"/>
</dbReference>
<keyword evidence="4 5" id="KW-0472">Membrane</keyword>
<evidence type="ECO:0008006" key="8">
    <source>
        <dbReference type="Google" id="ProtNLM"/>
    </source>
</evidence>
<dbReference type="AlphaFoldDB" id="A0A8K0CBI6"/>
<dbReference type="Pfam" id="PF07690">
    <property type="entry name" value="MFS_1"/>
    <property type="match status" value="1"/>
</dbReference>
<feature type="transmembrane region" description="Helical" evidence="5">
    <location>
        <begin position="340"/>
        <end position="359"/>
    </location>
</feature>
<accession>A0A8K0CBI6</accession>
<keyword evidence="2 5" id="KW-0812">Transmembrane</keyword>
<dbReference type="PANTHER" id="PTHR23507:SF1">
    <property type="entry name" value="FI18259P1-RELATED"/>
    <property type="match status" value="1"/>
</dbReference>
<feature type="transmembrane region" description="Helical" evidence="5">
    <location>
        <begin position="175"/>
        <end position="195"/>
    </location>
</feature>
<feature type="transmembrane region" description="Helical" evidence="5">
    <location>
        <begin position="430"/>
        <end position="452"/>
    </location>
</feature>
<comment type="caution">
    <text evidence="6">The sequence shown here is derived from an EMBL/GenBank/DDBJ whole genome shotgun (WGS) entry which is preliminary data.</text>
</comment>
<gene>
    <name evidence="6" type="ORF">ILUMI_21936</name>
</gene>
<feature type="transmembrane region" description="Helical" evidence="5">
    <location>
        <begin position="464"/>
        <end position="484"/>
    </location>
</feature>
<feature type="transmembrane region" description="Helical" evidence="5">
    <location>
        <begin position="235"/>
        <end position="255"/>
    </location>
</feature>
<feature type="transmembrane region" description="Helical" evidence="5">
    <location>
        <begin position="304"/>
        <end position="320"/>
    </location>
</feature>
<comment type="subcellular location">
    <subcellularLocation>
        <location evidence="1">Membrane</location>
        <topology evidence="1">Multi-pass membrane protein</topology>
    </subcellularLocation>
</comment>
<dbReference type="Proteomes" id="UP000801492">
    <property type="component" value="Unassembled WGS sequence"/>
</dbReference>
<feature type="transmembrane region" description="Helical" evidence="5">
    <location>
        <begin position="396"/>
        <end position="418"/>
    </location>
</feature>
<evidence type="ECO:0000313" key="6">
    <source>
        <dbReference type="EMBL" id="KAF2884244.1"/>
    </source>
</evidence>
<dbReference type="OrthoDB" id="3026777at2759"/>
<feature type="transmembrane region" description="Helical" evidence="5">
    <location>
        <begin position="140"/>
        <end position="163"/>
    </location>
</feature>
<dbReference type="GO" id="GO:0022857">
    <property type="term" value="F:transmembrane transporter activity"/>
    <property type="evidence" value="ECO:0007669"/>
    <property type="project" value="InterPro"/>
</dbReference>
<keyword evidence="3 5" id="KW-1133">Transmembrane helix</keyword>
<dbReference type="PANTHER" id="PTHR23507">
    <property type="entry name" value="ZGC:174356"/>
    <property type="match status" value="1"/>
</dbReference>
<evidence type="ECO:0000256" key="4">
    <source>
        <dbReference type="ARBA" id="ARBA00023136"/>
    </source>
</evidence>
<organism evidence="6 7">
    <name type="scientific">Ignelater luminosus</name>
    <name type="common">Cucubano</name>
    <name type="synonym">Pyrophorus luminosus</name>
    <dbReference type="NCBI Taxonomy" id="2038154"/>
    <lineage>
        <taxon>Eukaryota</taxon>
        <taxon>Metazoa</taxon>
        <taxon>Ecdysozoa</taxon>
        <taxon>Arthropoda</taxon>
        <taxon>Hexapoda</taxon>
        <taxon>Insecta</taxon>
        <taxon>Pterygota</taxon>
        <taxon>Neoptera</taxon>
        <taxon>Endopterygota</taxon>
        <taxon>Coleoptera</taxon>
        <taxon>Polyphaga</taxon>
        <taxon>Elateriformia</taxon>
        <taxon>Elateroidea</taxon>
        <taxon>Elateridae</taxon>
        <taxon>Agrypninae</taxon>
        <taxon>Pyrophorini</taxon>
        <taxon>Ignelater</taxon>
    </lineage>
</organism>
<sequence>MALQRAKSVEAELHITAPVENDEEQEDSRTFLQKAKIIVTNITVEPVFVMYLLPSIMASLATQNLNLEKACRVNLNLSQEICDGLASRNSSMYNETDEIVVQKLVASMYAWKNIVQSLVPAILLIFIGSWSDRHQRRKPCIVLPIFGEALTSIGFLLCTFFFYQLPMEFSVLSEALPPALTGGWFTMFMGVYSYVSGISSVETRTVRIGAISTISNISWTIGIALSGILYVAIGFYGVFSLSLTLYVIGIIYGCVMIKESKLSNTPVKKEKKVNFLKDFFDTKHIVETFRVAVKDGAKNRKKRICVIMLLVMVIIGPLHGEYQVMYLFVRYKFGWNEIDFSIFQTYNAVVYTLGTIFSLSFFSKYLKMDDALLGVISSTSKVLSALVYAFAPNPIIFYLGAIIEMLNGTSFIALRSIISKLVSPDELGKINSLFGVSEALMPLVYGPMYSLVYKWTINVVPGAFYLFGGVLTFPAILIFLWLYTEHKKDAREEKENKAQEEELLKKNEIVITTENNHQAV</sequence>
<evidence type="ECO:0000256" key="5">
    <source>
        <dbReference type="SAM" id="Phobius"/>
    </source>
</evidence>
<dbReference type="SUPFAM" id="SSF103473">
    <property type="entry name" value="MFS general substrate transporter"/>
    <property type="match status" value="1"/>
</dbReference>
<keyword evidence="7" id="KW-1185">Reference proteome</keyword>
<feature type="transmembrane region" description="Helical" evidence="5">
    <location>
        <begin position="207"/>
        <end position="229"/>
    </location>
</feature>
<evidence type="ECO:0000313" key="7">
    <source>
        <dbReference type="Proteomes" id="UP000801492"/>
    </source>
</evidence>
<dbReference type="InterPro" id="IPR011701">
    <property type="entry name" value="MFS"/>
</dbReference>
<proteinExistence type="predicted"/>
<evidence type="ECO:0000256" key="3">
    <source>
        <dbReference type="ARBA" id="ARBA00022989"/>
    </source>
</evidence>
<feature type="transmembrane region" description="Helical" evidence="5">
    <location>
        <begin position="37"/>
        <end position="57"/>
    </location>
</feature>
<feature type="transmembrane region" description="Helical" evidence="5">
    <location>
        <begin position="109"/>
        <end position="128"/>
    </location>
</feature>
<feature type="transmembrane region" description="Helical" evidence="5">
    <location>
        <begin position="371"/>
        <end position="390"/>
    </location>
</feature>
<evidence type="ECO:0000256" key="2">
    <source>
        <dbReference type="ARBA" id="ARBA00022692"/>
    </source>
</evidence>
<dbReference type="Gene3D" id="1.20.1250.20">
    <property type="entry name" value="MFS general substrate transporter like domains"/>
    <property type="match status" value="2"/>
</dbReference>
<dbReference type="GO" id="GO:0016020">
    <property type="term" value="C:membrane"/>
    <property type="evidence" value="ECO:0007669"/>
    <property type="project" value="UniProtKB-SubCell"/>
</dbReference>
<dbReference type="InterPro" id="IPR036259">
    <property type="entry name" value="MFS_trans_sf"/>
</dbReference>
<protein>
    <recommendedName>
        <fullName evidence="8">Solute carrier family 46 member 3</fullName>
    </recommendedName>
</protein>